<dbReference type="RefSeq" id="WP_129083064.1">
    <property type="nucleotide sequence ID" value="NZ_CP041070.1"/>
</dbReference>
<dbReference type="Gene3D" id="2.170.130.10">
    <property type="entry name" value="TonB-dependent receptor, plug domain"/>
    <property type="match status" value="1"/>
</dbReference>
<dbReference type="InterPro" id="IPR000531">
    <property type="entry name" value="Beta-barrel_TonB"/>
</dbReference>
<evidence type="ECO:0000256" key="5">
    <source>
        <dbReference type="ARBA" id="ARBA00022496"/>
    </source>
</evidence>
<dbReference type="Gene3D" id="2.40.170.20">
    <property type="entry name" value="TonB-dependent receptor, beta-barrel domain"/>
    <property type="match status" value="1"/>
</dbReference>
<evidence type="ECO:0000256" key="16">
    <source>
        <dbReference type="SAM" id="SignalP"/>
    </source>
</evidence>
<dbReference type="Proteomes" id="UP000290191">
    <property type="component" value="Unassembled WGS sequence"/>
</dbReference>
<feature type="signal peptide" evidence="16">
    <location>
        <begin position="1"/>
        <end position="23"/>
    </location>
</feature>
<evidence type="ECO:0000256" key="4">
    <source>
        <dbReference type="ARBA" id="ARBA00022452"/>
    </source>
</evidence>
<keyword evidence="4 14" id="KW-1134">Transmembrane beta strand</keyword>
<sequence length="801" mass="89456">MNLKKKVFVASSLALAFSMNLFGDEVYTIKDKTLKEALEIISKKSNLSYIANDKLLETRKINNIENIEGTQKALDKLLQGTGLKAIIKNEAIVIVKSEAKNSSKNGNDLGKIDVVANSEITEGTGSYTLGSTSTATNLSMSLKETPQSISVITRQRIDDQSLNSITDVLQQMPGISVQSIGNGRSTIYSRGGYAITNYQLDGIPTYTNSRTQNASQGLADMAVYDHIEVIRGATGLMTGAGDPSGTINMIRKKPTKDTQASMEVTVGSWDLYRAQLDISGSLNKNGTIRGRVVSAYQENESKKDYFEEEKKIFYGVVEADITDTTLLSVGVDYQEYKPTGSSSTGFPLFYSDGSQTNFSRSLNPGAKWSYDNKETYNIFATLQQELINDWRLKVSTNYLHTDREFYGATAAWGLLDKNTGDGIALYGGAGDAEQTQKGFDINIDGTYKLFNREHELVLGYSYFKYDNTHSPLSGTNVEGNPINYYNWGNNPSKPDTKNGKLYDWDHVIIQKGTYLATRFHPSDDLSLILGGRFSDYEYDDKWDYPVYSSSNSKENYDETAFTPYAGIVYDINEEHSIYISYTSVFEPQNSKDKNGSTLDPREGNNYEIGYKNELFGGALNSSIAVYRIEQDNLAVADTGNYIPGTTDAAYKAIDGAVTKGLDLEITGEINSNWNLQASYTYSKTEDQNNERIKTTYPRHMVKLWTTYNLDKLTLGGGVNWQSKIYFDTTSWQYPNMKFHAEQKAYAVANAMARYKISKDLSATLNINNVFDKKYLSSIEDTFLTGEYGNSRNFIFSLKYTF</sequence>
<keyword evidence="6 14" id="KW-0812">Transmembrane</keyword>
<dbReference type="Pfam" id="PF00593">
    <property type="entry name" value="TonB_dep_Rec_b-barrel"/>
    <property type="match status" value="1"/>
</dbReference>
<protein>
    <submittedName>
        <fullName evidence="18">TonB-dependent siderophore receptor</fullName>
    </submittedName>
</protein>
<dbReference type="Pfam" id="PF07715">
    <property type="entry name" value="Plug"/>
    <property type="match status" value="1"/>
</dbReference>
<dbReference type="PANTHER" id="PTHR32552">
    <property type="entry name" value="FERRICHROME IRON RECEPTOR-RELATED"/>
    <property type="match status" value="1"/>
</dbReference>
<keyword evidence="9" id="KW-0406">Ion transport</keyword>
<name>A0A4Q0XYV8_9BACT</name>
<dbReference type="InterPro" id="IPR037066">
    <property type="entry name" value="Plug_dom_sf"/>
</dbReference>
<dbReference type="GO" id="GO:0015891">
    <property type="term" value="P:siderophore transport"/>
    <property type="evidence" value="ECO:0007669"/>
    <property type="project" value="InterPro"/>
</dbReference>
<keyword evidence="10 15" id="KW-0798">TonB box</keyword>
<evidence type="ECO:0000256" key="3">
    <source>
        <dbReference type="ARBA" id="ARBA00022448"/>
    </source>
</evidence>
<evidence type="ECO:0000313" key="18">
    <source>
        <dbReference type="EMBL" id="RXJ61131.1"/>
    </source>
</evidence>
<feature type="domain" description="Secretin/TonB short N-terminal" evidence="17">
    <location>
        <begin position="47"/>
        <end position="97"/>
    </location>
</feature>
<evidence type="ECO:0000256" key="2">
    <source>
        <dbReference type="ARBA" id="ARBA00009810"/>
    </source>
</evidence>
<evidence type="ECO:0000259" key="17">
    <source>
        <dbReference type="SMART" id="SM00965"/>
    </source>
</evidence>
<evidence type="ECO:0000313" key="19">
    <source>
        <dbReference type="Proteomes" id="UP000290191"/>
    </source>
</evidence>
<dbReference type="GO" id="GO:0038023">
    <property type="term" value="F:signaling receptor activity"/>
    <property type="evidence" value="ECO:0007669"/>
    <property type="project" value="InterPro"/>
</dbReference>
<dbReference type="InterPro" id="IPR012910">
    <property type="entry name" value="Plug_dom"/>
</dbReference>
<dbReference type="PROSITE" id="PS52016">
    <property type="entry name" value="TONB_DEPENDENT_REC_3"/>
    <property type="match status" value="1"/>
</dbReference>
<feature type="chain" id="PRO_5020865175" evidence="16">
    <location>
        <begin position="24"/>
        <end position="801"/>
    </location>
</feature>
<evidence type="ECO:0000256" key="14">
    <source>
        <dbReference type="PROSITE-ProRule" id="PRU01360"/>
    </source>
</evidence>
<keyword evidence="5" id="KW-0410">Iron transport</keyword>
<accession>A0A4Q0XYV8</accession>
<dbReference type="Gene3D" id="3.55.50.30">
    <property type="match status" value="1"/>
</dbReference>
<dbReference type="EMBL" id="PDKO01000021">
    <property type="protein sequence ID" value="RXJ61131.1"/>
    <property type="molecule type" value="Genomic_DNA"/>
</dbReference>
<keyword evidence="19" id="KW-1185">Reference proteome</keyword>
<keyword evidence="11 14" id="KW-0472">Membrane</keyword>
<evidence type="ECO:0000256" key="7">
    <source>
        <dbReference type="ARBA" id="ARBA00022729"/>
    </source>
</evidence>
<evidence type="ECO:0000256" key="6">
    <source>
        <dbReference type="ARBA" id="ARBA00022692"/>
    </source>
</evidence>
<evidence type="ECO:0000256" key="10">
    <source>
        <dbReference type="ARBA" id="ARBA00023077"/>
    </source>
</evidence>
<dbReference type="GO" id="GO:0009279">
    <property type="term" value="C:cell outer membrane"/>
    <property type="evidence" value="ECO:0007669"/>
    <property type="project" value="UniProtKB-SubCell"/>
</dbReference>
<evidence type="ECO:0000256" key="15">
    <source>
        <dbReference type="RuleBase" id="RU003357"/>
    </source>
</evidence>
<dbReference type="OrthoDB" id="9800913at2"/>
<reference evidence="18 19" key="1">
    <citation type="submission" date="2017-10" db="EMBL/GenBank/DDBJ databases">
        <title>Genomics of the genus Arcobacter.</title>
        <authorList>
            <person name="Perez-Cataluna A."/>
            <person name="Figueras M.J."/>
        </authorList>
    </citation>
    <scope>NUCLEOTIDE SEQUENCE [LARGE SCALE GENOMIC DNA]</scope>
    <source>
        <strain evidence="18 19">DSM 24636</strain>
    </source>
</reference>
<dbReference type="InterPro" id="IPR036942">
    <property type="entry name" value="Beta-barrel_TonB_sf"/>
</dbReference>
<keyword evidence="8" id="KW-0408">Iron</keyword>
<evidence type="ECO:0000256" key="12">
    <source>
        <dbReference type="ARBA" id="ARBA00023170"/>
    </source>
</evidence>
<dbReference type="AlphaFoldDB" id="A0A4Q0XYV8"/>
<dbReference type="FunFam" id="2.170.130.10:FF:000010">
    <property type="entry name" value="Ferripyoverdine receptor"/>
    <property type="match status" value="1"/>
</dbReference>
<dbReference type="GO" id="GO:0015344">
    <property type="term" value="F:siderophore uptake transmembrane transporter activity"/>
    <property type="evidence" value="ECO:0007669"/>
    <property type="project" value="TreeGrafter"/>
</dbReference>
<evidence type="ECO:0000256" key="1">
    <source>
        <dbReference type="ARBA" id="ARBA00004571"/>
    </source>
</evidence>
<keyword evidence="12 18" id="KW-0675">Receptor</keyword>
<gene>
    <name evidence="18" type="ORF">CRV06_14700</name>
</gene>
<dbReference type="SUPFAM" id="SSF56935">
    <property type="entry name" value="Porins"/>
    <property type="match status" value="1"/>
</dbReference>
<comment type="caution">
    <text evidence="18">The sequence shown here is derived from an EMBL/GenBank/DDBJ whole genome shotgun (WGS) entry which is preliminary data.</text>
</comment>
<dbReference type="PANTHER" id="PTHR32552:SF74">
    <property type="entry name" value="HYDROXAMATE SIDEROPHORE RECEPTOR FHUE"/>
    <property type="match status" value="1"/>
</dbReference>
<proteinExistence type="inferred from homology"/>
<keyword evidence="7 16" id="KW-0732">Signal</keyword>
<keyword evidence="13 14" id="KW-0998">Cell outer membrane</keyword>
<comment type="similarity">
    <text evidence="2 14 15">Belongs to the TonB-dependent receptor family.</text>
</comment>
<dbReference type="CDD" id="cd01347">
    <property type="entry name" value="ligand_gated_channel"/>
    <property type="match status" value="1"/>
</dbReference>
<dbReference type="NCBIfam" id="TIGR01783">
    <property type="entry name" value="TonB-siderophor"/>
    <property type="match status" value="1"/>
</dbReference>
<keyword evidence="3 14" id="KW-0813">Transport</keyword>
<dbReference type="SMART" id="SM00965">
    <property type="entry name" value="STN"/>
    <property type="match status" value="1"/>
</dbReference>
<dbReference type="InterPro" id="IPR010105">
    <property type="entry name" value="TonB_sidphr_rcpt"/>
</dbReference>
<dbReference type="InterPro" id="IPR039426">
    <property type="entry name" value="TonB-dep_rcpt-like"/>
</dbReference>
<evidence type="ECO:0000256" key="8">
    <source>
        <dbReference type="ARBA" id="ARBA00023004"/>
    </source>
</evidence>
<comment type="subcellular location">
    <subcellularLocation>
        <location evidence="1 14">Cell outer membrane</location>
        <topology evidence="1 14">Multi-pass membrane protein</topology>
    </subcellularLocation>
</comment>
<evidence type="ECO:0000256" key="13">
    <source>
        <dbReference type="ARBA" id="ARBA00023237"/>
    </source>
</evidence>
<evidence type="ECO:0000256" key="11">
    <source>
        <dbReference type="ARBA" id="ARBA00023136"/>
    </source>
</evidence>
<evidence type="ECO:0000256" key="9">
    <source>
        <dbReference type="ARBA" id="ARBA00023065"/>
    </source>
</evidence>
<organism evidence="18 19">
    <name type="scientific">Halarcobacter anaerophilus</name>
    <dbReference type="NCBI Taxonomy" id="877500"/>
    <lineage>
        <taxon>Bacteria</taxon>
        <taxon>Pseudomonadati</taxon>
        <taxon>Campylobacterota</taxon>
        <taxon>Epsilonproteobacteria</taxon>
        <taxon>Campylobacterales</taxon>
        <taxon>Arcobacteraceae</taxon>
        <taxon>Halarcobacter</taxon>
    </lineage>
</organism>
<dbReference type="InterPro" id="IPR011662">
    <property type="entry name" value="Secretin/TonB_short_N"/>
</dbReference>